<dbReference type="InterPro" id="IPR023765">
    <property type="entry name" value="SBP_5_CS"/>
</dbReference>
<dbReference type="GO" id="GO:0015833">
    <property type="term" value="P:peptide transport"/>
    <property type="evidence" value="ECO:0007669"/>
    <property type="project" value="TreeGrafter"/>
</dbReference>
<evidence type="ECO:0000256" key="2">
    <source>
        <dbReference type="ARBA" id="ARBA00022448"/>
    </source>
</evidence>
<dbReference type="Pfam" id="PF00496">
    <property type="entry name" value="SBP_bac_5"/>
    <property type="match status" value="1"/>
</dbReference>
<protein>
    <submittedName>
        <fullName evidence="6">Cytochrome C</fullName>
    </submittedName>
</protein>
<dbReference type="EMBL" id="CP011412">
    <property type="protein sequence ID" value="AKH19156.1"/>
    <property type="molecule type" value="Genomic_DNA"/>
</dbReference>
<dbReference type="OrthoDB" id="9801912at2"/>
<evidence type="ECO:0000256" key="3">
    <source>
        <dbReference type="ARBA" id="ARBA00022729"/>
    </source>
</evidence>
<gene>
    <name evidence="6" type="ORF">AAY24_01010</name>
</gene>
<dbReference type="InterPro" id="IPR030678">
    <property type="entry name" value="Peptide/Ni-bd"/>
</dbReference>
<feature type="signal peptide" evidence="4">
    <location>
        <begin position="1"/>
        <end position="23"/>
    </location>
</feature>
<dbReference type="CDD" id="cd08498">
    <property type="entry name" value="PBP2_NikA_DppA_OppA_like_2"/>
    <property type="match status" value="1"/>
</dbReference>
<organism evidence="6 7">
    <name type="scientific">Sedimenticola thiotaurini</name>
    <dbReference type="NCBI Taxonomy" id="1543721"/>
    <lineage>
        <taxon>Bacteria</taxon>
        <taxon>Pseudomonadati</taxon>
        <taxon>Pseudomonadota</taxon>
        <taxon>Gammaproteobacteria</taxon>
        <taxon>Chromatiales</taxon>
        <taxon>Sedimenticolaceae</taxon>
        <taxon>Sedimenticola</taxon>
    </lineage>
</organism>
<dbReference type="RefSeq" id="WP_046858095.1">
    <property type="nucleotide sequence ID" value="NZ_CP011412.1"/>
</dbReference>
<evidence type="ECO:0000256" key="4">
    <source>
        <dbReference type="SAM" id="SignalP"/>
    </source>
</evidence>
<dbReference type="GO" id="GO:0043190">
    <property type="term" value="C:ATP-binding cassette (ABC) transporter complex"/>
    <property type="evidence" value="ECO:0007669"/>
    <property type="project" value="InterPro"/>
</dbReference>
<dbReference type="PIRSF" id="PIRSF002741">
    <property type="entry name" value="MppA"/>
    <property type="match status" value="1"/>
</dbReference>
<dbReference type="PANTHER" id="PTHR30290:SF9">
    <property type="entry name" value="OLIGOPEPTIDE-BINDING PROTEIN APPA"/>
    <property type="match status" value="1"/>
</dbReference>
<comment type="similarity">
    <text evidence="1">Belongs to the bacterial solute-binding protein 5 family.</text>
</comment>
<dbReference type="InterPro" id="IPR039424">
    <property type="entry name" value="SBP_5"/>
</dbReference>
<reference evidence="6 7" key="1">
    <citation type="journal article" date="2015" name="Genome Announc.">
        <title>Complete Genome Sequence of Sedimenticola thiotaurini Strain SIP-G1, a Polyphosphate- and Polyhydroxyalkanoate-Accumulating Sulfur-Oxidizing Gammaproteobacterium Isolated from Salt Marsh Sediments.</title>
        <authorList>
            <person name="Flood B.E."/>
            <person name="Jones D.S."/>
            <person name="Bailey J.V."/>
        </authorList>
    </citation>
    <scope>NUCLEOTIDE SEQUENCE [LARGE SCALE GENOMIC DNA]</scope>
    <source>
        <strain evidence="6 7">SIP-G1</strain>
    </source>
</reference>
<keyword evidence="7" id="KW-1185">Reference proteome</keyword>
<keyword evidence="2" id="KW-0813">Transport</keyword>
<dbReference type="Proteomes" id="UP000034410">
    <property type="component" value="Chromosome"/>
</dbReference>
<evidence type="ECO:0000256" key="1">
    <source>
        <dbReference type="ARBA" id="ARBA00005695"/>
    </source>
</evidence>
<dbReference type="KEGG" id="seds:AAY24_01010"/>
<accession>A0A0F7JRT3</accession>
<dbReference type="GO" id="GO:1904680">
    <property type="term" value="F:peptide transmembrane transporter activity"/>
    <property type="evidence" value="ECO:0007669"/>
    <property type="project" value="TreeGrafter"/>
</dbReference>
<evidence type="ECO:0000313" key="7">
    <source>
        <dbReference type="Proteomes" id="UP000034410"/>
    </source>
</evidence>
<feature type="chain" id="PRO_5002517120" evidence="4">
    <location>
        <begin position="24"/>
        <end position="518"/>
    </location>
</feature>
<proteinExistence type="inferred from homology"/>
<dbReference type="InterPro" id="IPR000914">
    <property type="entry name" value="SBP_5_dom"/>
</dbReference>
<dbReference type="PANTHER" id="PTHR30290">
    <property type="entry name" value="PERIPLASMIC BINDING COMPONENT OF ABC TRANSPORTER"/>
    <property type="match status" value="1"/>
</dbReference>
<dbReference type="Gene3D" id="3.10.105.10">
    <property type="entry name" value="Dipeptide-binding Protein, Domain 3"/>
    <property type="match status" value="1"/>
</dbReference>
<dbReference type="PROSITE" id="PS01040">
    <property type="entry name" value="SBP_BACTERIAL_5"/>
    <property type="match status" value="1"/>
</dbReference>
<dbReference type="PATRIC" id="fig|1543721.4.peg.215"/>
<dbReference type="AlphaFoldDB" id="A0A0F7JRT3"/>
<feature type="domain" description="Solute-binding protein family 5" evidence="5">
    <location>
        <begin position="67"/>
        <end position="428"/>
    </location>
</feature>
<dbReference type="Gene3D" id="3.90.76.10">
    <property type="entry name" value="Dipeptide-binding Protein, Domain 1"/>
    <property type="match status" value="1"/>
</dbReference>
<sequence>MKRTSSLLCGALLALGLAAGSQAATLKMAYDADPVSLDPHEQLSGGTLQLSHMVMDPLVRWTQDLTFEPRLAESWERIDEKTVRFKLREGVKFHSGNQLTTQDVQWTFNRLKSSPDFKAIFEPFDKVNIIDDYTFDLTTKSAYPLVLHSATYIFPMDSKFYSGTDENGEPKDRLVKHAGTYAATHVSGTGPFRVASREQGVRVEFERFADYWDKNSKGNVDKIVFTPIKEAPTRVAALLSGDVDFIAPVPPNDHKRIQGNDKVNLVTLGGTRVITFQLNQQRREEFKDVRVRQAIVHAVNNAGIVKKIMKGFATVAAQQSPAGYLGHKESLKPRFDLKKARQLMKEAGYEKGFSVTMMAPNNRYVNDEKIAQAVASMLAKINIKVDLKTLPKAQYWPEFDARSADIMMIGWHSDTEDSANFSEFLVMCPNEETGKGQYNSGNYCNPKVDELVNRSASETDPAKRKAMLQEVEQILYDDAAFVPLHWQNLAWAAARNVDIAPIVNVQNFPYLGDLVIKE</sequence>
<keyword evidence="3 4" id="KW-0732">Signal</keyword>
<evidence type="ECO:0000313" key="6">
    <source>
        <dbReference type="EMBL" id="AKH19156.1"/>
    </source>
</evidence>
<evidence type="ECO:0000259" key="5">
    <source>
        <dbReference type="Pfam" id="PF00496"/>
    </source>
</evidence>
<name>A0A0F7JRT3_9GAMM</name>
<dbReference type="SUPFAM" id="SSF53850">
    <property type="entry name" value="Periplasmic binding protein-like II"/>
    <property type="match status" value="1"/>
</dbReference>
<dbReference type="GO" id="GO:0030288">
    <property type="term" value="C:outer membrane-bounded periplasmic space"/>
    <property type="evidence" value="ECO:0007669"/>
    <property type="project" value="UniProtKB-ARBA"/>
</dbReference>
<dbReference type="Gene3D" id="3.40.190.10">
    <property type="entry name" value="Periplasmic binding protein-like II"/>
    <property type="match status" value="1"/>
</dbReference>